<evidence type="ECO:0000313" key="2">
    <source>
        <dbReference type="EMBL" id="VDN23631.1"/>
    </source>
</evidence>
<feature type="compositionally biased region" description="Basic and acidic residues" evidence="1">
    <location>
        <begin position="45"/>
        <end position="56"/>
    </location>
</feature>
<dbReference type="AlphaFoldDB" id="A0A3P7MYP1"/>
<keyword evidence="3" id="KW-1185">Reference proteome</keyword>
<name>A0A3P7MYP1_DIBLA</name>
<proteinExistence type="predicted"/>
<feature type="compositionally biased region" description="Polar residues" evidence="1">
    <location>
        <begin position="83"/>
        <end position="93"/>
    </location>
</feature>
<protein>
    <submittedName>
        <fullName evidence="2">Uncharacterized protein</fullName>
    </submittedName>
</protein>
<dbReference type="OrthoDB" id="3238794at2759"/>
<accession>A0A3P7MYP1</accession>
<evidence type="ECO:0000313" key="3">
    <source>
        <dbReference type="Proteomes" id="UP000281553"/>
    </source>
</evidence>
<gene>
    <name evidence="2" type="ORF">DILT_LOCUS14291</name>
</gene>
<evidence type="ECO:0000256" key="1">
    <source>
        <dbReference type="SAM" id="MobiDB-lite"/>
    </source>
</evidence>
<reference evidence="2 3" key="1">
    <citation type="submission" date="2018-11" db="EMBL/GenBank/DDBJ databases">
        <authorList>
            <consortium name="Pathogen Informatics"/>
        </authorList>
    </citation>
    <scope>NUCLEOTIDE SEQUENCE [LARGE SCALE GENOMIC DNA]</scope>
</reference>
<feature type="region of interest" description="Disordered" evidence="1">
    <location>
        <begin position="24"/>
        <end position="93"/>
    </location>
</feature>
<organism evidence="2 3">
    <name type="scientific">Dibothriocephalus latus</name>
    <name type="common">Fish tapeworm</name>
    <name type="synonym">Diphyllobothrium latum</name>
    <dbReference type="NCBI Taxonomy" id="60516"/>
    <lineage>
        <taxon>Eukaryota</taxon>
        <taxon>Metazoa</taxon>
        <taxon>Spiralia</taxon>
        <taxon>Lophotrochozoa</taxon>
        <taxon>Platyhelminthes</taxon>
        <taxon>Cestoda</taxon>
        <taxon>Eucestoda</taxon>
        <taxon>Diphyllobothriidea</taxon>
        <taxon>Diphyllobothriidae</taxon>
        <taxon>Dibothriocephalus</taxon>
    </lineage>
</organism>
<dbReference type="Proteomes" id="UP000281553">
    <property type="component" value="Unassembled WGS sequence"/>
</dbReference>
<dbReference type="EMBL" id="UYRU01073596">
    <property type="protein sequence ID" value="VDN23631.1"/>
    <property type="molecule type" value="Genomic_DNA"/>
</dbReference>
<sequence>MRLLQLGGGAALLAELTENSAALAASGGSARPFDGAVEQEEEAKQEEVEGQHREPEQAQEQEDKEQPPAADPSSGAAEVCNGGTRSTSSATGKTLNMHLLRNTEFLHSASNSADYVRQGRGSGNILWGVGDMEFEAQMRMLDSAGFRTGYVYRNPNLLRRQPTSMPWSGNNNSGTATDFFTTDFSCGEMSGVDDVTAATNAGAVQKAK</sequence>